<dbReference type="InterPro" id="IPR036683">
    <property type="entry name" value="CO_DH_flav_C_dom_sf"/>
</dbReference>
<sequence>MLLPTFDFHEPVSVNEACEIMGTYGAKAKLIAGGTDLMVNMKKKILAPEHLVCLGRIGAMNSIAEDGDHIVIGGGYTVAELTVDSLVEKKLSALQSGAKSLGSPLVRNRATIAGNIGSARPAADLPPSLIAYGATAVLESCRGKREIALNDFFKGPGFTEIDVDEILTEVRVPVPADGQGAGYINLGVRKAQDCNVVNVASFIALDNKDGSIKQARIVMGSVGPTPLRAESAEATLIGEKPDEAIFLKAGQAARRDCTPIDDFRGAASYRKAMVGILTKRTLEIAHRRAIGS</sequence>
<dbReference type="SMART" id="SM01092">
    <property type="entry name" value="CO_deh_flav_C"/>
    <property type="match status" value="1"/>
</dbReference>
<dbReference type="PANTHER" id="PTHR42659">
    <property type="entry name" value="XANTHINE DEHYDROGENASE SUBUNIT C-RELATED"/>
    <property type="match status" value="1"/>
</dbReference>
<dbReference type="InterPro" id="IPR002346">
    <property type="entry name" value="Mopterin_DH_FAD-bd"/>
</dbReference>
<dbReference type="InterPro" id="IPR005107">
    <property type="entry name" value="CO_DH_flav_C"/>
</dbReference>
<dbReference type="AlphaFoldDB" id="A0A5K7YJ32"/>
<dbReference type="Gene3D" id="3.30.465.10">
    <property type="match status" value="1"/>
</dbReference>
<evidence type="ECO:0000313" key="6">
    <source>
        <dbReference type="Proteomes" id="UP000427906"/>
    </source>
</evidence>
<evidence type="ECO:0000313" key="5">
    <source>
        <dbReference type="EMBL" id="BBO68130.1"/>
    </source>
</evidence>
<dbReference type="PANTHER" id="PTHR42659:SF2">
    <property type="entry name" value="XANTHINE DEHYDROGENASE SUBUNIT C-RELATED"/>
    <property type="match status" value="1"/>
</dbReference>
<dbReference type="Gene3D" id="3.30.390.50">
    <property type="entry name" value="CO dehydrogenase flavoprotein, C-terminal domain"/>
    <property type="match status" value="1"/>
</dbReference>
<dbReference type="OrthoDB" id="9783813at2"/>
<dbReference type="Proteomes" id="UP000427906">
    <property type="component" value="Chromosome"/>
</dbReference>
<evidence type="ECO:0000259" key="4">
    <source>
        <dbReference type="PROSITE" id="PS51387"/>
    </source>
</evidence>
<dbReference type="KEGG" id="dalk:DSCA_20600"/>
<keyword evidence="2" id="KW-0274">FAD</keyword>
<dbReference type="SUPFAM" id="SSF56176">
    <property type="entry name" value="FAD-binding/transporter-associated domain-like"/>
    <property type="match status" value="1"/>
</dbReference>
<keyword evidence="3" id="KW-0560">Oxidoreductase</keyword>
<dbReference type="GO" id="GO:0016491">
    <property type="term" value="F:oxidoreductase activity"/>
    <property type="evidence" value="ECO:0007669"/>
    <property type="project" value="UniProtKB-KW"/>
</dbReference>
<keyword evidence="6" id="KW-1185">Reference proteome</keyword>
<dbReference type="PROSITE" id="PS51387">
    <property type="entry name" value="FAD_PCMH"/>
    <property type="match status" value="1"/>
</dbReference>
<accession>A0A5K7YJ32</accession>
<dbReference type="GO" id="GO:0071949">
    <property type="term" value="F:FAD binding"/>
    <property type="evidence" value="ECO:0007669"/>
    <property type="project" value="InterPro"/>
</dbReference>
<feature type="domain" description="FAD-binding PCMH-type" evidence="4">
    <location>
        <begin position="1"/>
        <end position="177"/>
    </location>
</feature>
<reference evidence="5 6" key="1">
    <citation type="submission" date="2019-11" db="EMBL/GenBank/DDBJ databases">
        <title>Comparative genomics of hydrocarbon-degrading Desulfosarcina strains.</title>
        <authorList>
            <person name="Watanabe M."/>
            <person name="Kojima H."/>
            <person name="Fukui M."/>
        </authorList>
    </citation>
    <scope>NUCLEOTIDE SEQUENCE [LARGE SCALE GENOMIC DNA]</scope>
    <source>
        <strain evidence="5 6">PL12</strain>
    </source>
</reference>
<dbReference type="RefSeq" id="WP_155316322.1">
    <property type="nucleotide sequence ID" value="NZ_AP021874.1"/>
</dbReference>
<proteinExistence type="predicted"/>
<evidence type="ECO:0000256" key="2">
    <source>
        <dbReference type="ARBA" id="ARBA00022827"/>
    </source>
</evidence>
<evidence type="ECO:0000256" key="1">
    <source>
        <dbReference type="ARBA" id="ARBA00022630"/>
    </source>
</evidence>
<keyword evidence="1" id="KW-0285">Flavoprotein</keyword>
<dbReference type="EMBL" id="AP021874">
    <property type="protein sequence ID" value="BBO68130.1"/>
    <property type="molecule type" value="Genomic_DNA"/>
</dbReference>
<dbReference type="SUPFAM" id="SSF55447">
    <property type="entry name" value="CO dehydrogenase flavoprotein C-terminal domain-like"/>
    <property type="match status" value="1"/>
</dbReference>
<dbReference type="Pfam" id="PF03450">
    <property type="entry name" value="CO_deh_flav_C"/>
    <property type="match status" value="1"/>
</dbReference>
<dbReference type="InterPro" id="IPR051312">
    <property type="entry name" value="Diverse_Substr_Oxidored"/>
</dbReference>
<dbReference type="InterPro" id="IPR036318">
    <property type="entry name" value="FAD-bd_PCMH-like_sf"/>
</dbReference>
<organism evidence="5 6">
    <name type="scientific">Desulfosarcina alkanivorans</name>
    <dbReference type="NCBI Taxonomy" id="571177"/>
    <lineage>
        <taxon>Bacteria</taxon>
        <taxon>Pseudomonadati</taxon>
        <taxon>Thermodesulfobacteriota</taxon>
        <taxon>Desulfobacteria</taxon>
        <taxon>Desulfobacterales</taxon>
        <taxon>Desulfosarcinaceae</taxon>
        <taxon>Desulfosarcina</taxon>
    </lineage>
</organism>
<protein>
    <submittedName>
        <fullName evidence="5">Dehydrogenase</fullName>
    </submittedName>
</protein>
<name>A0A5K7YJ32_9BACT</name>
<dbReference type="InterPro" id="IPR016167">
    <property type="entry name" value="FAD-bd_PCMH_sub1"/>
</dbReference>
<dbReference type="InterPro" id="IPR016166">
    <property type="entry name" value="FAD-bd_PCMH"/>
</dbReference>
<dbReference type="InterPro" id="IPR016169">
    <property type="entry name" value="FAD-bd_PCMH_sub2"/>
</dbReference>
<evidence type="ECO:0000256" key="3">
    <source>
        <dbReference type="ARBA" id="ARBA00023002"/>
    </source>
</evidence>
<dbReference type="Pfam" id="PF00941">
    <property type="entry name" value="FAD_binding_5"/>
    <property type="match status" value="1"/>
</dbReference>
<gene>
    <name evidence="5" type="ORF">DSCA_20600</name>
</gene>
<dbReference type="Gene3D" id="3.30.43.10">
    <property type="entry name" value="Uridine Diphospho-n-acetylenolpyruvylglucosamine Reductase, domain 2"/>
    <property type="match status" value="1"/>
</dbReference>